<proteinExistence type="predicted"/>
<comment type="caution">
    <text evidence="6">The sequence shown here is derived from an EMBL/GenBank/DDBJ whole genome shotgun (WGS) entry which is preliminary data.</text>
</comment>
<evidence type="ECO:0000256" key="4">
    <source>
        <dbReference type="SAM" id="SignalP"/>
    </source>
</evidence>
<evidence type="ECO:0000256" key="1">
    <source>
        <dbReference type="ARBA" id="ARBA00022722"/>
    </source>
</evidence>
<gene>
    <name evidence="6" type="ORF">E6H00_02590</name>
</gene>
<evidence type="ECO:0000256" key="3">
    <source>
        <dbReference type="ARBA" id="ARBA00022801"/>
    </source>
</evidence>
<dbReference type="SMART" id="SM00318">
    <property type="entry name" value="SNc"/>
    <property type="match status" value="1"/>
</dbReference>
<accession>A0A537K9S8</accession>
<evidence type="ECO:0000259" key="5">
    <source>
        <dbReference type="PROSITE" id="PS50830"/>
    </source>
</evidence>
<feature type="domain" description="TNase-like" evidence="5">
    <location>
        <begin position="20"/>
        <end position="141"/>
    </location>
</feature>
<evidence type="ECO:0000256" key="2">
    <source>
        <dbReference type="ARBA" id="ARBA00022759"/>
    </source>
</evidence>
<dbReference type="EMBL" id="VBAK01000057">
    <property type="protein sequence ID" value="TMI92517.1"/>
    <property type="molecule type" value="Genomic_DNA"/>
</dbReference>
<dbReference type="SUPFAM" id="SSF50199">
    <property type="entry name" value="Staphylococcal nuclease"/>
    <property type="match status" value="1"/>
</dbReference>
<evidence type="ECO:0000313" key="6">
    <source>
        <dbReference type="EMBL" id="TMI92517.1"/>
    </source>
</evidence>
<dbReference type="Gene3D" id="2.40.50.90">
    <property type="match status" value="1"/>
</dbReference>
<protein>
    <submittedName>
        <fullName evidence="6">Nuclease</fullName>
    </submittedName>
</protein>
<dbReference type="PANTHER" id="PTHR12302:SF3">
    <property type="entry name" value="SERINE_THREONINE-PROTEIN KINASE 31"/>
    <property type="match status" value="1"/>
</dbReference>
<dbReference type="InterPro" id="IPR002071">
    <property type="entry name" value="Thermonucl_AS"/>
</dbReference>
<reference evidence="6 7" key="1">
    <citation type="journal article" date="2019" name="Nat. Microbiol.">
        <title>Mediterranean grassland soil C-N compound turnover is dependent on rainfall and depth, and is mediated by genomically divergent microorganisms.</title>
        <authorList>
            <person name="Diamond S."/>
            <person name="Andeer P.F."/>
            <person name="Li Z."/>
            <person name="Crits-Christoph A."/>
            <person name="Burstein D."/>
            <person name="Anantharaman K."/>
            <person name="Lane K.R."/>
            <person name="Thomas B.C."/>
            <person name="Pan C."/>
            <person name="Northen T.R."/>
            <person name="Banfield J.F."/>
        </authorList>
    </citation>
    <scope>NUCLEOTIDE SEQUENCE [LARGE SCALE GENOMIC DNA]</scope>
    <source>
        <strain evidence="6">NP_3</strain>
    </source>
</reference>
<dbReference type="PROSITE" id="PS01123">
    <property type="entry name" value="TNASE_1"/>
    <property type="match status" value="1"/>
</dbReference>
<dbReference type="PROSITE" id="PS50830">
    <property type="entry name" value="TNASE_3"/>
    <property type="match status" value="1"/>
</dbReference>
<organism evidence="6 7">
    <name type="scientific">Candidatus Segetimicrobium genomatis</name>
    <dbReference type="NCBI Taxonomy" id="2569760"/>
    <lineage>
        <taxon>Bacteria</taxon>
        <taxon>Bacillati</taxon>
        <taxon>Candidatus Sysuimicrobiota</taxon>
        <taxon>Candidatus Sysuimicrobiia</taxon>
        <taxon>Candidatus Sysuimicrobiales</taxon>
        <taxon>Candidatus Segetimicrobiaceae</taxon>
        <taxon>Candidatus Segetimicrobium</taxon>
    </lineage>
</organism>
<keyword evidence="2" id="KW-0255">Endonuclease</keyword>
<dbReference type="GO" id="GO:0003676">
    <property type="term" value="F:nucleic acid binding"/>
    <property type="evidence" value="ECO:0007669"/>
    <property type="project" value="InterPro"/>
</dbReference>
<evidence type="ECO:0000313" key="7">
    <source>
        <dbReference type="Proteomes" id="UP000318509"/>
    </source>
</evidence>
<name>A0A537K9S8_9BACT</name>
<feature type="signal peptide" evidence="4">
    <location>
        <begin position="1"/>
        <end position="19"/>
    </location>
</feature>
<dbReference type="GO" id="GO:0005737">
    <property type="term" value="C:cytoplasm"/>
    <property type="evidence" value="ECO:0007669"/>
    <property type="project" value="TreeGrafter"/>
</dbReference>
<dbReference type="Proteomes" id="UP000318509">
    <property type="component" value="Unassembled WGS sequence"/>
</dbReference>
<dbReference type="InterPro" id="IPR035437">
    <property type="entry name" value="SNase_OB-fold_sf"/>
</dbReference>
<keyword evidence="3" id="KW-0378">Hydrolase</keyword>
<keyword evidence="1" id="KW-0540">Nuclease</keyword>
<dbReference type="Pfam" id="PF00565">
    <property type="entry name" value="SNase"/>
    <property type="match status" value="1"/>
</dbReference>
<keyword evidence="4" id="KW-0732">Signal</keyword>
<dbReference type="GO" id="GO:0016787">
    <property type="term" value="F:hydrolase activity"/>
    <property type="evidence" value="ECO:0007669"/>
    <property type="project" value="UniProtKB-KW"/>
</dbReference>
<dbReference type="GO" id="GO:0004519">
    <property type="term" value="F:endonuclease activity"/>
    <property type="evidence" value="ECO:0007669"/>
    <property type="project" value="UniProtKB-KW"/>
</dbReference>
<dbReference type="InterPro" id="IPR016071">
    <property type="entry name" value="Staphylococal_nuclease_OB-fold"/>
</dbReference>
<sequence>MKKILYILFALWSPSGALAFDLAGRVVDVHDGDTLTVLVDREEVKVRLEGIDAPELGQRYGKRSKRSLADICIGKHARVSEQNHGHHGRILGVVLCGDVEANSTQVLRGMAWVFDRYVADGSPLYRLQDDAKSRQRGLWADRQPVAPWEWRARSHAKAIELKWHVAGLNGP</sequence>
<dbReference type="PANTHER" id="PTHR12302">
    <property type="entry name" value="EBNA2 BINDING PROTEIN P100"/>
    <property type="match status" value="1"/>
</dbReference>
<dbReference type="AlphaFoldDB" id="A0A537K9S8"/>
<feature type="chain" id="PRO_5021862365" evidence="4">
    <location>
        <begin position="20"/>
        <end position="171"/>
    </location>
</feature>